<reference evidence="8" key="1">
    <citation type="submission" date="2022-11" db="UniProtKB">
        <authorList>
            <consortium name="WormBaseParasite"/>
        </authorList>
    </citation>
    <scope>IDENTIFICATION</scope>
</reference>
<keyword evidence="4" id="KW-0443">Lipid metabolism</keyword>
<evidence type="ECO:0000313" key="7">
    <source>
        <dbReference type="Proteomes" id="UP000887566"/>
    </source>
</evidence>
<evidence type="ECO:0000259" key="6">
    <source>
        <dbReference type="Pfam" id="PF20789"/>
    </source>
</evidence>
<sequence length="309" mass="35122">MGSLDDAGERESAVALVETFFELDHIDTNIYRAPTHTVTGGFGFPRVFGGLVVSQSLVAASKTVPEGYIFHSLHCYFVRPGDTTKHILYIVDRARDGRSFCTRYVKAVQDGQQIFTCELSFHKENPQAYRYRPPFPPVPPPEALKSTSEILVNMLKDPGIDESKRLQLERRLDFQPKAMEIRPVDPDLYLFFKKITNGPRAQFWVRANGRLGNDLLVHHSAAAFVSDYAMLTTCFLQMDKDGQKEGAVASLDHSIWIHEFRFRMDDWMLYDVECQAMGDDRGLVFGKLWTRDGHLAISTAQEGLVRQKL</sequence>
<dbReference type="CDD" id="cd03445">
    <property type="entry name" value="Thioesterase_II_repeat2"/>
    <property type="match status" value="1"/>
</dbReference>
<dbReference type="AlphaFoldDB" id="A0A914X941"/>
<dbReference type="InterPro" id="IPR049449">
    <property type="entry name" value="TesB_ACOT8-like_N"/>
</dbReference>
<dbReference type="InterPro" id="IPR003703">
    <property type="entry name" value="Acyl_CoA_thio"/>
</dbReference>
<dbReference type="PANTHER" id="PTHR11066">
    <property type="entry name" value="ACYL-COA THIOESTERASE"/>
    <property type="match status" value="1"/>
</dbReference>
<feature type="domain" description="Acyl-CoA thioesterase-like C-terminal" evidence="6">
    <location>
        <begin position="194"/>
        <end position="305"/>
    </location>
</feature>
<keyword evidence="3" id="KW-0378">Hydrolase</keyword>
<dbReference type="PANTHER" id="PTHR11066:SF48">
    <property type="entry name" value="ACYL-COA THIOESTERASE II"/>
    <property type="match status" value="1"/>
</dbReference>
<dbReference type="FunFam" id="2.40.160.210:FF:000001">
    <property type="entry name" value="Acyl-CoA thioesterase II"/>
    <property type="match status" value="1"/>
</dbReference>
<dbReference type="GO" id="GO:0005782">
    <property type="term" value="C:peroxisomal matrix"/>
    <property type="evidence" value="ECO:0007669"/>
    <property type="project" value="UniProtKB-SubCell"/>
</dbReference>
<name>A0A914X941_9BILA</name>
<comment type="similarity">
    <text evidence="1">Belongs to the C/M/P thioester hydrolase family.</text>
</comment>
<dbReference type="SUPFAM" id="SSF54637">
    <property type="entry name" value="Thioesterase/thiol ester dehydrase-isomerase"/>
    <property type="match status" value="2"/>
</dbReference>
<dbReference type="CDD" id="cd03444">
    <property type="entry name" value="Thioesterase_II_repeat1"/>
    <property type="match status" value="1"/>
</dbReference>
<dbReference type="GO" id="GO:0047617">
    <property type="term" value="F:fatty acyl-CoA hydrolase activity"/>
    <property type="evidence" value="ECO:0007669"/>
    <property type="project" value="InterPro"/>
</dbReference>
<dbReference type="InterPro" id="IPR049450">
    <property type="entry name" value="ACOT8-like_C"/>
</dbReference>
<dbReference type="GO" id="GO:0006637">
    <property type="term" value="P:acyl-CoA metabolic process"/>
    <property type="evidence" value="ECO:0007669"/>
    <property type="project" value="InterPro"/>
</dbReference>
<protein>
    <submittedName>
        <fullName evidence="8">Acyl-CoA thioesterase 8</fullName>
    </submittedName>
</protein>
<dbReference type="Gene3D" id="2.40.160.210">
    <property type="entry name" value="Acyl-CoA thioesterase, double hotdog domain"/>
    <property type="match status" value="1"/>
</dbReference>
<keyword evidence="7" id="KW-1185">Reference proteome</keyword>
<dbReference type="GO" id="GO:0009062">
    <property type="term" value="P:fatty acid catabolic process"/>
    <property type="evidence" value="ECO:0007669"/>
    <property type="project" value="TreeGrafter"/>
</dbReference>
<dbReference type="Proteomes" id="UP000887566">
    <property type="component" value="Unplaced"/>
</dbReference>
<dbReference type="WBParaSite" id="PSAMB.scaffold694size43592.g8099.t1">
    <property type="protein sequence ID" value="PSAMB.scaffold694size43592.g8099.t1"/>
    <property type="gene ID" value="PSAMB.scaffold694size43592.g8099"/>
</dbReference>
<dbReference type="Pfam" id="PF13622">
    <property type="entry name" value="4HBT_3"/>
    <property type="match status" value="1"/>
</dbReference>
<feature type="domain" description="Acyl-CoA thioesterase-like N-terminal HotDog" evidence="5">
    <location>
        <begin position="46"/>
        <end position="121"/>
    </location>
</feature>
<comment type="subunit">
    <text evidence="2">Homotetramer.</text>
</comment>
<evidence type="ECO:0000256" key="4">
    <source>
        <dbReference type="ARBA" id="ARBA00023098"/>
    </source>
</evidence>
<dbReference type="Pfam" id="PF20789">
    <property type="entry name" value="4HBT_3C"/>
    <property type="match status" value="1"/>
</dbReference>
<evidence type="ECO:0000259" key="5">
    <source>
        <dbReference type="Pfam" id="PF13622"/>
    </source>
</evidence>
<evidence type="ECO:0000256" key="3">
    <source>
        <dbReference type="ARBA" id="ARBA00022801"/>
    </source>
</evidence>
<dbReference type="InterPro" id="IPR042171">
    <property type="entry name" value="Acyl-CoA_hotdog"/>
</dbReference>
<evidence type="ECO:0000256" key="2">
    <source>
        <dbReference type="ARBA" id="ARBA00011881"/>
    </source>
</evidence>
<accession>A0A914X941</accession>
<dbReference type="InterPro" id="IPR029069">
    <property type="entry name" value="HotDog_dom_sf"/>
</dbReference>
<evidence type="ECO:0000313" key="8">
    <source>
        <dbReference type="WBParaSite" id="PSAMB.scaffold694size43592.g8099.t1"/>
    </source>
</evidence>
<evidence type="ECO:0000256" key="1">
    <source>
        <dbReference type="ARBA" id="ARBA00006538"/>
    </source>
</evidence>
<organism evidence="7 8">
    <name type="scientific">Plectus sambesii</name>
    <dbReference type="NCBI Taxonomy" id="2011161"/>
    <lineage>
        <taxon>Eukaryota</taxon>
        <taxon>Metazoa</taxon>
        <taxon>Ecdysozoa</taxon>
        <taxon>Nematoda</taxon>
        <taxon>Chromadorea</taxon>
        <taxon>Plectida</taxon>
        <taxon>Plectina</taxon>
        <taxon>Plectoidea</taxon>
        <taxon>Plectidae</taxon>
        <taxon>Plectus</taxon>
    </lineage>
</organism>
<proteinExistence type="inferred from homology"/>